<organism evidence="3 4">
    <name type="scientific">Amaricoccus solimangrovi</name>
    <dbReference type="NCBI Taxonomy" id="2589815"/>
    <lineage>
        <taxon>Bacteria</taxon>
        <taxon>Pseudomonadati</taxon>
        <taxon>Pseudomonadota</taxon>
        <taxon>Alphaproteobacteria</taxon>
        <taxon>Rhodobacterales</taxon>
        <taxon>Paracoccaceae</taxon>
        <taxon>Amaricoccus</taxon>
    </lineage>
</organism>
<dbReference type="RefSeq" id="WP_140455837.1">
    <property type="nucleotide sequence ID" value="NZ_VFRP01000029.1"/>
</dbReference>
<reference evidence="3 4" key="1">
    <citation type="submission" date="2019-06" db="EMBL/GenBank/DDBJ databases">
        <title>A novel bacterium of genus Amaricoccus, isolated from marine sediment.</title>
        <authorList>
            <person name="Huang H."/>
            <person name="Mo K."/>
            <person name="Hu Y."/>
        </authorList>
    </citation>
    <scope>NUCLEOTIDE SEQUENCE [LARGE SCALE GENOMIC DNA]</scope>
    <source>
        <strain evidence="3 4">HB172011</strain>
    </source>
</reference>
<dbReference type="AlphaFoldDB" id="A0A501WK66"/>
<keyword evidence="4" id="KW-1185">Reference proteome</keyword>
<proteinExistence type="predicted"/>
<evidence type="ECO:0000256" key="2">
    <source>
        <dbReference type="SAM" id="MobiDB-lite"/>
    </source>
</evidence>
<feature type="region of interest" description="Disordered" evidence="2">
    <location>
        <begin position="65"/>
        <end position="124"/>
    </location>
</feature>
<evidence type="ECO:0000313" key="4">
    <source>
        <dbReference type="Proteomes" id="UP000319255"/>
    </source>
</evidence>
<protein>
    <submittedName>
        <fullName evidence="3">Uncharacterized protein</fullName>
    </submittedName>
</protein>
<evidence type="ECO:0000256" key="1">
    <source>
        <dbReference type="SAM" id="Coils"/>
    </source>
</evidence>
<dbReference type="Proteomes" id="UP000319255">
    <property type="component" value="Unassembled WGS sequence"/>
</dbReference>
<keyword evidence="1" id="KW-0175">Coiled coil</keyword>
<sequence length="124" mass="13882">MAYNFNSAKLHLQTLMQRNPKGQETADHLRNLRSRLNAEADRIMTEAKAAMAEAKAKAAALKKDADNLPPDFEGEKPTTVADFTNYGSPSGFTPTPAHMRPRKQTPEELDRQFRRATNLDQKGL</sequence>
<name>A0A501WK66_9RHOB</name>
<gene>
    <name evidence="3" type="ORF">FJM51_19630</name>
</gene>
<comment type="caution">
    <text evidence="3">The sequence shown here is derived from an EMBL/GenBank/DDBJ whole genome shotgun (WGS) entry which is preliminary data.</text>
</comment>
<feature type="coiled-coil region" evidence="1">
    <location>
        <begin position="26"/>
        <end position="64"/>
    </location>
</feature>
<feature type="compositionally biased region" description="Basic and acidic residues" evidence="2">
    <location>
        <begin position="104"/>
        <end position="113"/>
    </location>
</feature>
<feature type="compositionally biased region" description="Polar residues" evidence="2">
    <location>
        <begin position="81"/>
        <end position="93"/>
    </location>
</feature>
<accession>A0A501WK66</accession>
<evidence type="ECO:0000313" key="3">
    <source>
        <dbReference type="EMBL" id="TPE47547.1"/>
    </source>
</evidence>
<dbReference type="EMBL" id="VFRP01000029">
    <property type="protein sequence ID" value="TPE47547.1"/>
    <property type="molecule type" value="Genomic_DNA"/>
</dbReference>